<dbReference type="AlphaFoldDB" id="A0A6J4QTX1"/>
<evidence type="ECO:0000313" key="1">
    <source>
        <dbReference type="EMBL" id="CAA9454893.1"/>
    </source>
</evidence>
<reference evidence="1" key="1">
    <citation type="submission" date="2020-02" db="EMBL/GenBank/DDBJ databases">
        <authorList>
            <person name="Meier V. D."/>
        </authorList>
    </citation>
    <scope>NUCLEOTIDE SEQUENCE</scope>
    <source>
        <strain evidence="1">AVDCRST_MAG01</strain>
    </source>
</reference>
<accession>A0A6J4QTX1</accession>
<gene>
    <name evidence="1" type="ORF">AVDCRST_MAG01-01-5062</name>
</gene>
<protein>
    <submittedName>
        <fullName evidence="1">Uncharacterized protein</fullName>
    </submittedName>
</protein>
<organism evidence="1">
    <name type="scientific">uncultured Rubrobacteraceae bacterium</name>
    <dbReference type="NCBI Taxonomy" id="349277"/>
    <lineage>
        <taxon>Bacteria</taxon>
        <taxon>Bacillati</taxon>
        <taxon>Actinomycetota</taxon>
        <taxon>Rubrobacteria</taxon>
        <taxon>Rubrobacterales</taxon>
        <taxon>Rubrobacteraceae</taxon>
        <taxon>environmental samples</taxon>
    </lineage>
</organism>
<proteinExistence type="predicted"/>
<dbReference type="EMBL" id="CADCUW010000661">
    <property type="protein sequence ID" value="CAA9454893.1"/>
    <property type="molecule type" value="Genomic_DNA"/>
</dbReference>
<sequence length="91" mass="9099">MRGDGAAGVHGFEEGGGVLGLAFGASPLGAGGGVCETPQRAAALIGKDRGRSAPALALHCSPYVVEDTLSEVNLTREGCPAGPLPRREDEA</sequence>
<name>A0A6J4QTX1_9ACTN</name>